<evidence type="ECO:0000256" key="6">
    <source>
        <dbReference type="SAM" id="Phobius"/>
    </source>
</evidence>
<feature type="transmembrane region" description="Helical" evidence="6">
    <location>
        <begin position="101"/>
        <end position="120"/>
    </location>
</feature>
<evidence type="ECO:0000313" key="10">
    <source>
        <dbReference type="Proteomes" id="UP000190857"/>
    </source>
</evidence>
<dbReference type="InterPro" id="IPR036890">
    <property type="entry name" value="HATPase_C_sf"/>
</dbReference>
<keyword evidence="10" id="KW-1185">Reference proteome</keyword>
<evidence type="ECO:0000256" key="3">
    <source>
        <dbReference type="ARBA" id="ARBA00023012"/>
    </source>
</evidence>
<evidence type="ECO:0000256" key="4">
    <source>
        <dbReference type="SAM" id="Coils"/>
    </source>
</evidence>
<keyword evidence="6" id="KW-1133">Transmembrane helix</keyword>
<evidence type="ECO:0000259" key="7">
    <source>
        <dbReference type="Pfam" id="PF02518"/>
    </source>
</evidence>
<dbReference type="Gene3D" id="1.20.5.1930">
    <property type="match status" value="1"/>
</dbReference>
<evidence type="ECO:0000313" key="9">
    <source>
        <dbReference type="EMBL" id="SKC38184.1"/>
    </source>
</evidence>
<dbReference type="InterPro" id="IPR050482">
    <property type="entry name" value="Sensor_HK_TwoCompSys"/>
</dbReference>
<feature type="compositionally biased region" description="Basic and acidic residues" evidence="5">
    <location>
        <begin position="215"/>
        <end position="239"/>
    </location>
</feature>
<dbReference type="CDD" id="cd16917">
    <property type="entry name" value="HATPase_UhpB-NarQ-NarX-like"/>
    <property type="match status" value="1"/>
</dbReference>
<evidence type="ECO:0000256" key="5">
    <source>
        <dbReference type="SAM" id="MobiDB-lite"/>
    </source>
</evidence>
<dbReference type="RefSeq" id="WP_079726642.1">
    <property type="nucleotide sequence ID" value="NZ_FUZP01000001.1"/>
</dbReference>
<feature type="compositionally biased region" description="Basic and acidic residues" evidence="5">
    <location>
        <begin position="368"/>
        <end position="388"/>
    </location>
</feature>
<keyword evidence="4" id="KW-0175">Coiled coil</keyword>
<keyword evidence="3" id="KW-0902">Two-component regulatory system</keyword>
<feature type="domain" description="Histidine kinase/HSP90-like ATPase" evidence="7">
    <location>
        <begin position="334"/>
        <end position="455"/>
    </location>
</feature>
<feature type="transmembrane region" description="Helical" evidence="6">
    <location>
        <begin position="126"/>
        <end position="148"/>
    </location>
</feature>
<feature type="region of interest" description="Disordered" evidence="5">
    <location>
        <begin position="215"/>
        <end position="258"/>
    </location>
</feature>
<protein>
    <submittedName>
        <fullName evidence="9">Signal transduction histidine kinase</fullName>
    </submittedName>
</protein>
<feature type="region of interest" description="Disordered" evidence="5">
    <location>
        <begin position="368"/>
        <end position="399"/>
    </location>
</feature>
<feature type="region of interest" description="Disordered" evidence="5">
    <location>
        <begin position="439"/>
        <end position="479"/>
    </location>
</feature>
<gene>
    <name evidence="9" type="ORF">SAMN06309945_0420</name>
</gene>
<dbReference type="OrthoDB" id="144293at2"/>
<organism evidence="9 10">
    <name type="scientific">Okibacterium fritillariae</name>
    <dbReference type="NCBI Taxonomy" id="123320"/>
    <lineage>
        <taxon>Bacteria</taxon>
        <taxon>Bacillati</taxon>
        <taxon>Actinomycetota</taxon>
        <taxon>Actinomycetes</taxon>
        <taxon>Micrococcales</taxon>
        <taxon>Microbacteriaceae</taxon>
        <taxon>Okibacterium</taxon>
    </lineage>
</organism>
<dbReference type="Gene3D" id="3.30.565.10">
    <property type="entry name" value="Histidine kinase-like ATPase, C-terminal domain"/>
    <property type="match status" value="1"/>
</dbReference>
<dbReference type="GO" id="GO:0016020">
    <property type="term" value="C:membrane"/>
    <property type="evidence" value="ECO:0007669"/>
    <property type="project" value="InterPro"/>
</dbReference>
<feature type="transmembrane region" description="Helical" evidence="6">
    <location>
        <begin position="29"/>
        <end position="47"/>
    </location>
</feature>
<dbReference type="GO" id="GO:0005524">
    <property type="term" value="F:ATP binding"/>
    <property type="evidence" value="ECO:0007669"/>
    <property type="project" value="UniProtKB-KW"/>
</dbReference>
<dbReference type="Pfam" id="PF02518">
    <property type="entry name" value="HATPase_c"/>
    <property type="match status" value="1"/>
</dbReference>
<keyword evidence="1" id="KW-0808">Transferase</keyword>
<dbReference type="InterPro" id="IPR003594">
    <property type="entry name" value="HATPase_dom"/>
</dbReference>
<name>A0A1T5IG99_9MICO</name>
<dbReference type="Pfam" id="PF07730">
    <property type="entry name" value="HisKA_3"/>
    <property type="match status" value="1"/>
</dbReference>
<dbReference type="EMBL" id="FUZP01000001">
    <property type="protein sequence ID" value="SKC38184.1"/>
    <property type="molecule type" value="Genomic_DNA"/>
</dbReference>
<dbReference type="InterPro" id="IPR017205">
    <property type="entry name" value="Sig_transdc_His_kinase_ChrS"/>
</dbReference>
<dbReference type="GO" id="GO:0046983">
    <property type="term" value="F:protein dimerization activity"/>
    <property type="evidence" value="ECO:0007669"/>
    <property type="project" value="InterPro"/>
</dbReference>
<feature type="transmembrane region" description="Helical" evidence="6">
    <location>
        <begin position="6"/>
        <end position="22"/>
    </location>
</feature>
<feature type="transmembrane region" description="Helical" evidence="6">
    <location>
        <begin position="67"/>
        <end position="94"/>
    </location>
</feature>
<keyword evidence="6" id="KW-0812">Transmembrane</keyword>
<dbReference type="InterPro" id="IPR011712">
    <property type="entry name" value="Sig_transdc_His_kin_sub3_dim/P"/>
</dbReference>
<evidence type="ECO:0000256" key="1">
    <source>
        <dbReference type="ARBA" id="ARBA00022679"/>
    </source>
</evidence>
<keyword evidence="2 9" id="KW-0418">Kinase</keyword>
<feature type="domain" description="Signal transduction histidine kinase subgroup 3 dimerisation and phosphoacceptor" evidence="8">
    <location>
        <begin position="184"/>
        <end position="224"/>
    </location>
</feature>
<dbReference type="PIRSF" id="PIRSF037434">
    <property type="entry name" value="STHK_ChrS"/>
    <property type="match status" value="1"/>
</dbReference>
<feature type="compositionally biased region" description="Acidic residues" evidence="5">
    <location>
        <begin position="389"/>
        <end position="399"/>
    </location>
</feature>
<evidence type="ECO:0000259" key="8">
    <source>
        <dbReference type="Pfam" id="PF07730"/>
    </source>
</evidence>
<dbReference type="GO" id="GO:0000155">
    <property type="term" value="F:phosphorelay sensor kinase activity"/>
    <property type="evidence" value="ECO:0007669"/>
    <property type="project" value="InterPro"/>
</dbReference>
<reference evidence="9 10" key="1">
    <citation type="submission" date="2017-02" db="EMBL/GenBank/DDBJ databases">
        <authorList>
            <person name="Peterson S.W."/>
        </authorList>
    </citation>
    <scope>NUCLEOTIDE SEQUENCE [LARGE SCALE GENOMIC DNA]</scope>
    <source>
        <strain evidence="9 10">VKM Ac-2059</strain>
    </source>
</reference>
<feature type="compositionally biased region" description="Low complexity" evidence="5">
    <location>
        <begin position="448"/>
        <end position="473"/>
    </location>
</feature>
<dbReference type="STRING" id="123320.SAMN06309945_0420"/>
<feature type="coiled-coil region" evidence="4">
    <location>
        <begin position="151"/>
        <end position="185"/>
    </location>
</feature>
<dbReference type="Proteomes" id="UP000190857">
    <property type="component" value="Unassembled WGS sequence"/>
</dbReference>
<accession>A0A1T5IG99</accession>
<proteinExistence type="predicted"/>
<sequence length="479" mass="50659">MKWWHVGTGALVVLLLGLVGWMPRLTPEMRILAVGALVAFAVLYAAWGQRLLRQDCPRATGYLAASILVVAVGVYAEPNLLIMQCLLFPLIWVLSSSIRHAIVLNVVAAPLFVVAYATGLGGSGHLWVEAFFIEGLSLGFSIVLGLWINNIAELGRQKTLLYDELAAAQDQLASLSRDAGAAAERERIARDIHDTIAQTVTGIVMLAQRGRREVTEVTEVSRDNARDGVNDERSSDRSSDLSNGGLSGGGAADRTGPGASAETFELIESMGREALDEARALVATLAKLPDADATLEQAVRRVAERFGRETSLRVDVEADALPPLPRELEVMFLRCAQEGLANVRKHARATAAVVSLRVEDGFVELRVDDDGRGYPAEAETRGPAKSENETENETADDADADAETGAAGIDALSARGFGLAGMRERLALANGTLSICTLRTPAGEPVGASLTARAPASAPTSGSAASPATPPAAYVERTS</sequence>
<dbReference type="SUPFAM" id="SSF55874">
    <property type="entry name" value="ATPase domain of HSP90 chaperone/DNA topoisomerase II/histidine kinase"/>
    <property type="match status" value="1"/>
</dbReference>
<evidence type="ECO:0000256" key="2">
    <source>
        <dbReference type="ARBA" id="ARBA00022777"/>
    </source>
</evidence>
<dbReference type="PANTHER" id="PTHR24421">
    <property type="entry name" value="NITRATE/NITRITE SENSOR PROTEIN NARX-RELATED"/>
    <property type="match status" value="1"/>
</dbReference>
<dbReference type="AlphaFoldDB" id="A0A1T5IG99"/>
<keyword evidence="6" id="KW-0472">Membrane</keyword>